<evidence type="ECO:0000256" key="2">
    <source>
        <dbReference type="ARBA" id="ARBA00023002"/>
    </source>
</evidence>
<reference evidence="8" key="2">
    <citation type="submission" date="2020-08" db="EMBL/GenBank/DDBJ databases">
        <title>The Agave Microbiome: Exploring the role of microbial communities in plant adaptations to desert environments.</title>
        <authorList>
            <person name="Partida-Martinez L.P."/>
        </authorList>
    </citation>
    <scope>NUCLEOTIDE SEQUENCE [LARGE SCALE GENOMIC DNA]</scope>
    <source>
        <strain evidence="8">AT2.8</strain>
    </source>
</reference>
<dbReference type="AlphaFoldDB" id="A0A852TR28"/>
<dbReference type="PANTHER" id="PTHR43761:SF1">
    <property type="entry name" value="D-ISOMER SPECIFIC 2-HYDROXYACID DEHYDROGENASE CATALYTIC DOMAIN-CONTAINING PROTEIN-RELATED"/>
    <property type="match status" value="1"/>
</dbReference>
<dbReference type="FunFam" id="3.40.50.720:FF:000203">
    <property type="entry name" value="D-3-phosphoglycerate dehydrogenase (SerA)"/>
    <property type="match status" value="1"/>
</dbReference>
<dbReference type="InterPro" id="IPR036291">
    <property type="entry name" value="NAD(P)-bd_dom_sf"/>
</dbReference>
<feature type="domain" description="D-isomer specific 2-hydroxyacid dehydrogenase NAD-binding" evidence="6">
    <location>
        <begin position="113"/>
        <end position="293"/>
    </location>
</feature>
<dbReference type="PROSITE" id="PS00670">
    <property type="entry name" value="D_2_HYDROXYACID_DH_2"/>
    <property type="match status" value="1"/>
</dbReference>
<accession>A0A852TR28</accession>
<dbReference type="GO" id="GO:0008465">
    <property type="term" value="F:hydroxypyruvate reductase (NADH) activity"/>
    <property type="evidence" value="ECO:0007669"/>
    <property type="project" value="UniProtKB-EC"/>
</dbReference>
<feature type="domain" description="D-isomer specific 2-hydroxyacid dehydrogenase catalytic" evidence="5">
    <location>
        <begin position="44"/>
        <end position="323"/>
    </location>
</feature>
<proteinExistence type="inferred from homology"/>
<dbReference type="GO" id="GO:0051287">
    <property type="term" value="F:NAD binding"/>
    <property type="evidence" value="ECO:0007669"/>
    <property type="project" value="InterPro"/>
</dbReference>
<evidence type="ECO:0000259" key="6">
    <source>
        <dbReference type="Pfam" id="PF02826"/>
    </source>
</evidence>
<dbReference type="EC" id="1.1.1.29" evidence="7"/>
<keyword evidence="2 4" id="KW-0560">Oxidoreductase</keyword>
<reference evidence="8" key="1">
    <citation type="submission" date="2020-07" db="EMBL/GenBank/DDBJ databases">
        <authorList>
            <person name="Partida-Martinez L."/>
            <person name="Huntemann M."/>
            <person name="Clum A."/>
            <person name="Wang J."/>
            <person name="Palaniappan K."/>
            <person name="Ritter S."/>
            <person name="Chen I.-M."/>
            <person name="Stamatis D."/>
            <person name="Reddy T."/>
            <person name="O'Malley R."/>
            <person name="Daum C."/>
            <person name="Shapiro N."/>
            <person name="Ivanova N."/>
            <person name="Kyrpides N."/>
            <person name="Woyke T."/>
        </authorList>
    </citation>
    <scope>NUCLEOTIDE SEQUENCE [LARGE SCALE GENOMIC DNA]</scope>
    <source>
        <strain evidence="8">AT2.8</strain>
    </source>
</reference>
<dbReference type="PROSITE" id="PS00671">
    <property type="entry name" value="D_2_HYDROXYACID_DH_3"/>
    <property type="match status" value="1"/>
</dbReference>
<evidence type="ECO:0000313" key="7">
    <source>
        <dbReference type="EMBL" id="NYE09324.1"/>
    </source>
</evidence>
<dbReference type="PANTHER" id="PTHR43761">
    <property type="entry name" value="D-ISOMER SPECIFIC 2-HYDROXYACID DEHYDROGENASE FAMILY PROTEIN (AFU_ORTHOLOGUE AFUA_1G13630)"/>
    <property type="match status" value="1"/>
</dbReference>
<evidence type="ECO:0000256" key="4">
    <source>
        <dbReference type="RuleBase" id="RU003719"/>
    </source>
</evidence>
<dbReference type="InterPro" id="IPR006140">
    <property type="entry name" value="D-isomer_DH_NAD-bd"/>
</dbReference>
<dbReference type="SUPFAM" id="SSF52283">
    <property type="entry name" value="Formate/glycerate dehydrogenase catalytic domain-like"/>
    <property type="match status" value="1"/>
</dbReference>
<evidence type="ECO:0000313" key="8">
    <source>
        <dbReference type="Proteomes" id="UP000548423"/>
    </source>
</evidence>
<sequence>MLKAVVLDGYRLNPGDLDWSTLLSLVDATIYERTTYSVEDVPLILERVKDADIILTNKTPIPKEVIIQLPKLKYIGMLSTGYDVVNVEAANENNIVVTNIPTYGTDAVAQMAIALLLEICHHVGSHSDAVKRGEWTNNADWCFWNHPLIELSGKTMGIIGYGRIGQAAGRIAIALGMKVLAYGHNHVKEFVSDKMEYVELEELYAKSDVISLHCPLTEQNKGIINKESINKMKNGVIIINNSRGQLINEDDLAHALNKNKVAGAALDVVSTEPIRGDNPLLHAKNCIITPHISWATKESRQRLLNTAIENLKNYLSGKPTNVVKTQGEVGGRCSCTQIGVK</sequence>
<keyword evidence="3" id="KW-0520">NAD</keyword>
<dbReference type="SUPFAM" id="SSF51735">
    <property type="entry name" value="NAD(P)-binding Rossmann-fold domains"/>
    <property type="match status" value="1"/>
</dbReference>
<protein>
    <submittedName>
        <fullName evidence="7">Glycerate dehydrogenase</fullName>
        <ecNumber evidence="7">1.1.1.29</ecNumber>
    </submittedName>
</protein>
<dbReference type="InterPro" id="IPR050418">
    <property type="entry name" value="D-iso_2-hydroxyacid_DH_PdxB"/>
</dbReference>
<organism evidence="7 8">
    <name type="scientific">Neobacillus niacini</name>
    <dbReference type="NCBI Taxonomy" id="86668"/>
    <lineage>
        <taxon>Bacteria</taxon>
        <taxon>Bacillati</taxon>
        <taxon>Bacillota</taxon>
        <taxon>Bacilli</taxon>
        <taxon>Bacillales</taxon>
        <taxon>Bacillaceae</taxon>
        <taxon>Neobacillus</taxon>
    </lineage>
</organism>
<dbReference type="CDD" id="cd12162">
    <property type="entry name" value="2-Hacid_dh_4"/>
    <property type="match status" value="1"/>
</dbReference>
<dbReference type="InterPro" id="IPR006139">
    <property type="entry name" value="D-isomer_2_OHA_DH_cat_dom"/>
</dbReference>
<comment type="similarity">
    <text evidence="1 4">Belongs to the D-isomer specific 2-hydroxyacid dehydrogenase family.</text>
</comment>
<evidence type="ECO:0000256" key="1">
    <source>
        <dbReference type="ARBA" id="ARBA00005854"/>
    </source>
</evidence>
<name>A0A852TR28_9BACI</name>
<gene>
    <name evidence="7" type="ORF">F4694_006195</name>
</gene>
<dbReference type="Pfam" id="PF00389">
    <property type="entry name" value="2-Hacid_dh"/>
    <property type="match status" value="1"/>
</dbReference>
<comment type="caution">
    <text evidence="7">The sequence shown here is derived from an EMBL/GenBank/DDBJ whole genome shotgun (WGS) entry which is preliminary data.</text>
</comment>
<dbReference type="Proteomes" id="UP000548423">
    <property type="component" value="Unassembled WGS sequence"/>
</dbReference>
<evidence type="ECO:0000256" key="3">
    <source>
        <dbReference type="ARBA" id="ARBA00023027"/>
    </source>
</evidence>
<dbReference type="InterPro" id="IPR029753">
    <property type="entry name" value="D-isomer_DH_CS"/>
</dbReference>
<dbReference type="Pfam" id="PF02826">
    <property type="entry name" value="2-Hacid_dh_C"/>
    <property type="match status" value="1"/>
</dbReference>
<dbReference type="EMBL" id="JACCBX010000020">
    <property type="protein sequence ID" value="NYE09324.1"/>
    <property type="molecule type" value="Genomic_DNA"/>
</dbReference>
<dbReference type="Gene3D" id="3.40.50.720">
    <property type="entry name" value="NAD(P)-binding Rossmann-like Domain"/>
    <property type="match status" value="2"/>
</dbReference>
<evidence type="ECO:0000259" key="5">
    <source>
        <dbReference type="Pfam" id="PF00389"/>
    </source>
</evidence>